<evidence type="ECO:0000256" key="6">
    <source>
        <dbReference type="ARBA" id="ARBA00022679"/>
    </source>
</evidence>
<dbReference type="PaxDb" id="1198114-AciX9_1781"/>
<dbReference type="InterPro" id="IPR014031">
    <property type="entry name" value="Ketoacyl_synth_C"/>
</dbReference>
<accession>E8WZE1</accession>
<dbReference type="GO" id="GO:0004315">
    <property type="term" value="F:3-oxoacyl-[acyl-carrier-protein] synthase activity"/>
    <property type="evidence" value="ECO:0007669"/>
    <property type="project" value="UniProtKB-UniRule"/>
</dbReference>
<dbReference type="UniPathway" id="UPA00094"/>
<evidence type="ECO:0000256" key="4">
    <source>
        <dbReference type="ARBA" id="ARBA00014657"/>
    </source>
</evidence>
<dbReference type="OrthoDB" id="9808669at2"/>
<dbReference type="InterPro" id="IPR000794">
    <property type="entry name" value="Beta-ketoacyl_synthase"/>
</dbReference>
<comment type="pathway">
    <text evidence="1 11">Lipid metabolism; fatty acid biosynthesis.</text>
</comment>
<dbReference type="InterPro" id="IPR016039">
    <property type="entry name" value="Thiolase-like"/>
</dbReference>
<evidence type="ECO:0000313" key="15">
    <source>
        <dbReference type="EMBL" id="ADW68829.1"/>
    </source>
</evidence>
<keyword evidence="10 11" id="KW-0012">Acyltransferase</keyword>
<dbReference type="AlphaFoldDB" id="E8WZE1"/>
<evidence type="ECO:0000256" key="5">
    <source>
        <dbReference type="ARBA" id="ARBA00022516"/>
    </source>
</evidence>
<dbReference type="NCBIfam" id="NF005589">
    <property type="entry name" value="PRK07314.1"/>
    <property type="match status" value="1"/>
</dbReference>
<evidence type="ECO:0000256" key="7">
    <source>
        <dbReference type="ARBA" id="ARBA00022832"/>
    </source>
</evidence>
<comment type="function">
    <text evidence="11">Involved in the type II fatty acid elongation cycle. Catalyzes the elongation of a wide range of acyl-ACP by the addition of two carbons from malonyl-ACP to an acyl acceptor. Can efficiently catalyze the conversion of palmitoleoyl-ACP (cis-hexadec-9-enoyl-ACP) to cis-vaccenoyl-ACP (cis-octadec-11-enoyl-ACP), an essential step in the thermal regulation of fatty acid composition.</text>
</comment>
<keyword evidence="16" id="KW-1185">Reference proteome</keyword>
<dbReference type="Pfam" id="PF02801">
    <property type="entry name" value="Ketoacyl-synt_C"/>
    <property type="match status" value="1"/>
</dbReference>
<comment type="catalytic activity">
    <reaction evidence="11">
        <text>(9Z)-hexadecenoyl-[ACP] + malonyl-[ACP] + H(+) = 3-oxo-(11Z)-octadecenoyl-[ACP] + holo-[ACP] + CO2</text>
        <dbReference type="Rhea" id="RHEA:55040"/>
        <dbReference type="Rhea" id="RHEA-COMP:9623"/>
        <dbReference type="Rhea" id="RHEA-COMP:9685"/>
        <dbReference type="Rhea" id="RHEA-COMP:10800"/>
        <dbReference type="Rhea" id="RHEA-COMP:14074"/>
        <dbReference type="ChEBI" id="CHEBI:15378"/>
        <dbReference type="ChEBI" id="CHEBI:16526"/>
        <dbReference type="ChEBI" id="CHEBI:64479"/>
        <dbReference type="ChEBI" id="CHEBI:78449"/>
        <dbReference type="ChEBI" id="CHEBI:83989"/>
        <dbReference type="ChEBI" id="CHEBI:138538"/>
        <dbReference type="EC" id="2.3.1.179"/>
    </reaction>
</comment>
<keyword evidence="7" id="KW-0276">Fatty acid metabolism</keyword>
<evidence type="ECO:0000313" key="16">
    <source>
        <dbReference type="Proteomes" id="UP000000343"/>
    </source>
</evidence>
<dbReference type="NCBIfam" id="TIGR03150">
    <property type="entry name" value="fabF"/>
    <property type="match status" value="1"/>
</dbReference>
<dbReference type="KEGG" id="acm:AciX9_1781"/>
<dbReference type="CDD" id="cd00834">
    <property type="entry name" value="KAS_I_II"/>
    <property type="match status" value="1"/>
</dbReference>
<keyword evidence="9 11" id="KW-0275">Fatty acid biosynthesis</keyword>
<dbReference type="SUPFAM" id="SSF53901">
    <property type="entry name" value="Thiolase-like"/>
    <property type="match status" value="2"/>
</dbReference>
<dbReference type="Pfam" id="PF00109">
    <property type="entry name" value="ketoacyl-synt"/>
    <property type="match status" value="1"/>
</dbReference>
<dbReference type="EC" id="2.3.1.179" evidence="3 11"/>
<evidence type="ECO:0000256" key="2">
    <source>
        <dbReference type="ARBA" id="ARBA00008467"/>
    </source>
</evidence>
<dbReference type="Gene3D" id="3.40.47.10">
    <property type="match status" value="1"/>
</dbReference>
<dbReference type="RefSeq" id="WP_013580148.1">
    <property type="nucleotide sequence ID" value="NC_015064.1"/>
</dbReference>
<dbReference type="Proteomes" id="UP000000343">
    <property type="component" value="Chromosome"/>
</dbReference>
<dbReference type="PIRSF" id="PIRSF000447">
    <property type="entry name" value="KAS_II"/>
    <property type="match status" value="1"/>
</dbReference>
<evidence type="ECO:0000256" key="11">
    <source>
        <dbReference type="PIRNR" id="PIRNR000447"/>
    </source>
</evidence>
<gene>
    <name evidence="15" type="ordered locus">AciX9_1781</name>
</gene>
<evidence type="ECO:0000256" key="1">
    <source>
        <dbReference type="ARBA" id="ARBA00005194"/>
    </source>
</evidence>
<evidence type="ECO:0000256" key="13">
    <source>
        <dbReference type="RuleBase" id="RU003694"/>
    </source>
</evidence>
<proteinExistence type="inferred from homology"/>
<dbReference type="PANTHER" id="PTHR11712">
    <property type="entry name" value="POLYKETIDE SYNTHASE-RELATED"/>
    <property type="match status" value="1"/>
</dbReference>
<protein>
    <recommendedName>
        <fullName evidence="4 11">3-oxoacyl-[acyl-carrier-protein] synthase 2</fullName>
        <ecNumber evidence="3 11">2.3.1.179</ecNumber>
    </recommendedName>
</protein>
<comment type="catalytic activity">
    <reaction evidence="11">
        <text>a fatty acyl-[ACP] + malonyl-[ACP] + H(+) = a 3-oxoacyl-[ACP] + holo-[ACP] + CO2</text>
        <dbReference type="Rhea" id="RHEA:22836"/>
        <dbReference type="Rhea" id="RHEA-COMP:9623"/>
        <dbReference type="Rhea" id="RHEA-COMP:9685"/>
        <dbReference type="Rhea" id="RHEA-COMP:9916"/>
        <dbReference type="Rhea" id="RHEA-COMP:14125"/>
        <dbReference type="ChEBI" id="CHEBI:15378"/>
        <dbReference type="ChEBI" id="CHEBI:16526"/>
        <dbReference type="ChEBI" id="CHEBI:64479"/>
        <dbReference type="ChEBI" id="CHEBI:78449"/>
        <dbReference type="ChEBI" id="CHEBI:78776"/>
        <dbReference type="ChEBI" id="CHEBI:138651"/>
    </reaction>
</comment>
<reference evidence="16" key="1">
    <citation type="submission" date="2011-01" db="EMBL/GenBank/DDBJ databases">
        <title>Complete sequence of chromosome of Acidobacterium sp. MP5ACTX9.</title>
        <authorList>
            <consortium name="US DOE Joint Genome Institute"/>
            <person name="Lucas S."/>
            <person name="Copeland A."/>
            <person name="Lapidus A."/>
            <person name="Cheng J.-F."/>
            <person name="Goodwin L."/>
            <person name="Pitluck S."/>
            <person name="Teshima H."/>
            <person name="Detter J.C."/>
            <person name="Han C."/>
            <person name="Tapia R."/>
            <person name="Land M."/>
            <person name="Hauser L."/>
            <person name="Kyrpides N."/>
            <person name="Ivanova N."/>
            <person name="Ovchinnikova G."/>
            <person name="Pagani I."/>
            <person name="Rawat S.R."/>
            <person name="Mannisto M."/>
            <person name="Haggblom M.M."/>
            <person name="Woyke T."/>
        </authorList>
    </citation>
    <scope>NUCLEOTIDE SEQUENCE [LARGE SCALE GENOMIC DNA]</scope>
    <source>
        <strain evidence="16">MP5ACTX9</strain>
    </source>
</reference>
<dbReference type="PROSITE" id="PS00606">
    <property type="entry name" value="KS3_1"/>
    <property type="match status" value="1"/>
</dbReference>
<keyword evidence="5 11" id="KW-0444">Lipid biosynthesis</keyword>
<keyword evidence="8" id="KW-0443">Lipid metabolism</keyword>
<dbReference type="GO" id="GO:0005829">
    <property type="term" value="C:cytosol"/>
    <property type="evidence" value="ECO:0007669"/>
    <property type="project" value="TreeGrafter"/>
</dbReference>
<comment type="similarity">
    <text evidence="2 11 13">Belongs to the thiolase-like superfamily. Beta-ketoacyl-ACP synthases family.</text>
</comment>
<name>E8WZE1_GRATM</name>
<evidence type="ECO:0000256" key="9">
    <source>
        <dbReference type="ARBA" id="ARBA00023160"/>
    </source>
</evidence>
<dbReference type="GO" id="GO:0006633">
    <property type="term" value="P:fatty acid biosynthetic process"/>
    <property type="evidence" value="ECO:0007669"/>
    <property type="project" value="UniProtKB-UniRule"/>
</dbReference>
<dbReference type="SMART" id="SM00825">
    <property type="entry name" value="PKS_KS"/>
    <property type="match status" value="1"/>
</dbReference>
<evidence type="ECO:0000256" key="3">
    <source>
        <dbReference type="ARBA" id="ARBA00012356"/>
    </source>
</evidence>
<dbReference type="FunFam" id="3.40.47.10:FF:000009">
    <property type="entry name" value="3-oxoacyl-[acyl-carrier-protein] synthase 2"/>
    <property type="match status" value="1"/>
</dbReference>
<dbReference type="InterPro" id="IPR018201">
    <property type="entry name" value="Ketoacyl_synth_AS"/>
</dbReference>
<dbReference type="InterPro" id="IPR017568">
    <property type="entry name" value="3-oxoacyl-ACP_synth-2"/>
</dbReference>
<feature type="active site" description="For beta-ketoacyl synthase activity" evidence="12">
    <location>
        <position position="164"/>
    </location>
</feature>
<evidence type="ECO:0000256" key="8">
    <source>
        <dbReference type="ARBA" id="ARBA00023098"/>
    </source>
</evidence>
<feature type="domain" description="Ketosynthase family 3 (KS3)" evidence="14">
    <location>
        <begin position="3"/>
        <end position="411"/>
    </location>
</feature>
<dbReference type="NCBIfam" id="NF004970">
    <property type="entry name" value="PRK06333.1"/>
    <property type="match status" value="1"/>
</dbReference>
<evidence type="ECO:0000259" key="14">
    <source>
        <dbReference type="PROSITE" id="PS52004"/>
    </source>
</evidence>
<dbReference type="PROSITE" id="PS52004">
    <property type="entry name" value="KS3_2"/>
    <property type="match status" value="1"/>
</dbReference>
<sequence length="413" mass="43400">MHNHRVVVTGVGLISPVGTGTEETWAALLKGQSGIAPITLFDALRFSCRFAGEVKNFVPENYIDRKDIKKMGRFIQFAMAATQFAMAQSGLVITEENADRVGVYVGSGIGAFEVIEREHSKLLTGGPDRVSPFFINATIANLASGQISIKYGAAGPSLTVATACTTGAHGIGEAWHVIQRGDADVMICGGSEAAVTPLSVAGFASMRALSTRNDSPTTASRPWDTQRDGFVVGEGAGILILETLEYAQARGATILAEVSGYAANSDAFHTNAPPEDGRGVRKVMQLALKSAGIEPHQVGYLNAHATSTPLGDRAEAQAIAATFGPHAKDLLVSSTKSMTGHLLGGAGSLEAGITVLALRDQIAPPTTNLETPDENIKLNLVRDTPVPVAMDYAMTNSFGFGGTNASLIFRRWS</sequence>
<dbReference type="InterPro" id="IPR014030">
    <property type="entry name" value="Ketoacyl_synth_N"/>
</dbReference>
<dbReference type="InterPro" id="IPR020841">
    <property type="entry name" value="PKS_Beta-ketoAc_synthase_dom"/>
</dbReference>
<evidence type="ECO:0000256" key="12">
    <source>
        <dbReference type="PIRSR" id="PIRSR000447-1"/>
    </source>
</evidence>
<dbReference type="PANTHER" id="PTHR11712:SF336">
    <property type="entry name" value="3-OXOACYL-[ACYL-CARRIER-PROTEIN] SYNTHASE, MITOCHONDRIAL"/>
    <property type="match status" value="1"/>
</dbReference>
<dbReference type="STRING" id="1198114.AciX9_1781"/>
<dbReference type="HOGENOM" id="CLU_000022_69_2_0"/>
<evidence type="ECO:0000256" key="10">
    <source>
        <dbReference type="ARBA" id="ARBA00023315"/>
    </source>
</evidence>
<dbReference type="EMBL" id="CP002480">
    <property type="protein sequence ID" value="ADW68829.1"/>
    <property type="molecule type" value="Genomic_DNA"/>
</dbReference>
<keyword evidence="6 11" id="KW-0808">Transferase</keyword>
<dbReference type="eggNOG" id="COG0304">
    <property type="taxonomic scope" value="Bacteria"/>
</dbReference>
<organism evidence="16">
    <name type="scientific">Granulicella tundricola (strain ATCC BAA-1859 / DSM 23138 / MP5ACTX9)</name>
    <dbReference type="NCBI Taxonomy" id="1198114"/>
    <lineage>
        <taxon>Bacteria</taxon>
        <taxon>Pseudomonadati</taxon>
        <taxon>Acidobacteriota</taxon>
        <taxon>Terriglobia</taxon>
        <taxon>Terriglobales</taxon>
        <taxon>Acidobacteriaceae</taxon>
        <taxon>Granulicella</taxon>
    </lineage>
</organism>